<feature type="domain" description="Anti-sigma K factor RskA C-terminal" evidence="2">
    <location>
        <begin position="99"/>
        <end position="215"/>
    </location>
</feature>
<dbReference type="GO" id="GO:0016989">
    <property type="term" value="F:sigma factor antagonist activity"/>
    <property type="evidence" value="ECO:0007669"/>
    <property type="project" value="TreeGrafter"/>
</dbReference>
<sequence length="233" mass="25831">MRYDNPELRRRLAAEYALGTLRGAARRRFERLLVRDADLQAQVAHWEERLADMAWATTPSPSVPDRVWASVSRRIDNPAPWRRPGLWNSLAFWRGVGFAATAMVLALIVLPLAPPDPSPTPMPERVAMIAEPGQDAMGWIVTAEGGGQLIRARAIVPPQMPEGEVCVLWLEWPDGVVRPVGVLPEEGELSLPVPVTDRAPYQARVSVTIERAADLPMEAPSGRNVFRGPWLEL</sequence>
<dbReference type="STRING" id="108003.B1C78_09620"/>
<evidence type="ECO:0000259" key="2">
    <source>
        <dbReference type="Pfam" id="PF10099"/>
    </source>
</evidence>
<evidence type="ECO:0000256" key="1">
    <source>
        <dbReference type="SAM" id="Phobius"/>
    </source>
</evidence>
<dbReference type="EMBL" id="MVBK01000053">
    <property type="protein sequence ID" value="OOG23986.1"/>
    <property type="molecule type" value="Genomic_DNA"/>
</dbReference>
<protein>
    <recommendedName>
        <fullName evidence="2">Anti-sigma K factor RskA C-terminal domain-containing protein</fullName>
    </recommendedName>
</protein>
<gene>
    <name evidence="3" type="ORF">B1C78_09620</name>
</gene>
<evidence type="ECO:0000313" key="4">
    <source>
        <dbReference type="Proteomes" id="UP000189462"/>
    </source>
</evidence>
<dbReference type="InterPro" id="IPR051474">
    <property type="entry name" value="Anti-sigma-K/W_factor"/>
</dbReference>
<dbReference type="RefSeq" id="WP_077278939.1">
    <property type="nucleotide sequence ID" value="NZ_MVBK01000053.1"/>
</dbReference>
<dbReference type="GO" id="GO:0006417">
    <property type="term" value="P:regulation of translation"/>
    <property type="evidence" value="ECO:0007669"/>
    <property type="project" value="TreeGrafter"/>
</dbReference>
<evidence type="ECO:0000313" key="3">
    <source>
        <dbReference type="EMBL" id="OOG23986.1"/>
    </source>
</evidence>
<dbReference type="PANTHER" id="PTHR37461">
    <property type="entry name" value="ANTI-SIGMA-K FACTOR RSKA"/>
    <property type="match status" value="1"/>
</dbReference>
<dbReference type="InterPro" id="IPR018764">
    <property type="entry name" value="RskA_C"/>
</dbReference>
<name>A0A1V3NGS7_9GAMM</name>
<comment type="caution">
    <text evidence="3">The sequence shown here is derived from an EMBL/GenBank/DDBJ whole genome shotgun (WGS) entry which is preliminary data.</text>
</comment>
<keyword evidence="1" id="KW-1133">Transmembrane helix</keyword>
<dbReference type="GO" id="GO:0005886">
    <property type="term" value="C:plasma membrane"/>
    <property type="evidence" value="ECO:0007669"/>
    <property type="project" value="InterPro"/>
</dbReference>
<proteinExistence type="predicted"/>
<dbReference type="Proteomes" id="UP000189462">
    <property type="component" value="Unassembled WGS sequence"/>
</dbReference>
<dbReference type="OrthoDB" id="5298046at2"/>
<reference evidence="3 4" key="1">
    <citation type="submission" date="2017-02" db="EMBL/GenBank/DDBJ databases">
        <title>Genomic diversity within the haloalkaliphilic genus Thioalkalivibrio.</title>
        <authorList>
            <person name="Ahn A.-C."/>
            <person name="Meier-Kolthoff J."/>
            <person name="Overmars L."/>
            <person name="Richter M."/>
            <person name="Woyke T."/>
            <person name="Sorokin D.Y."/>
            <person name="Muyzer G."/>
        </authorList>
    </citation>
    <scope>NUCLEOTIDE SEQUENCE [LARGE SCALE GENOMIC DNA]</scope>
    <source>
        <strain evidence="3 4">ALJD</strain>
    </source>
</reference>
<keyword evidence="1" id="KW-0812">Transmembrane</keyword>
<organism evidence="3 4">
    <name type="scientific">Thioalkalivibrio denitrificans</name>
    <dbReference type="NCBI Taxonomy" id="108003"/>
    <lineage>
        <taxon>Bacteria</taxon>
        <taxon>Pseudomonadati</taxon>
        <taxon>Pseudomonadota</taxon>
        <taxon>Gammaproteobacteria</taxon>
        <taxon>Chromatiales</taxon>
        <taxon>Ectothiorhodospiraceae</taxon>
        <taxon>Thioalkalivibrio</taxon>
    </lineage>
</organism>
<keyword evidence="1" id="KW-0472">Membrane</keyword>
<dbReference type="AlphaFoldDB" id="A0A1V3NGS7"/>
<keyword evidence="4" id="KW-1185">Reference proteome</keyword>
<feature type="transmembrane region" description="Helical" evidence="1">
    <location>
        <begin position="91"/>
        <end position="113"/>
    </location>
</feature>
<dbReference type="PANTHER" id="PTHR37461:SF1">
    <property type="entry name" value="ANTI-SIGMA-K FACTOR RSKA"/>
    <property type="match status" value="1"/>
</dbReference>
<dbReference type="Pfam" id="PF10099">
    <property type="entry name" value="RskA_C"/>
    <property type="match status" value="1"/>
</dbReference>
<accession>A0A1V3NGS7</accession>